<accession>A0A1I5ER57</accession>
<evidence type="ECO:0000313" key="3">
    <source>
        <dbReference type="Proteomes" id="UP000199236"/>
    </source>
</evidence>
<dbReference type="Proteomes" id="UP000199236">
    <property type="component" value="Unassembled WGS sequence"/>
</dbReference>
<feature type="transmembrane region" description="Helical" evidence="1">
    <location>
        <begin position="49"/>
        <end position="69"/>
    </location>
</feature>
<keyword evidence="1" id="KW-1133">Transmembrane helix</keyword>
<keyword evidence="1" id="KW-0812">Transmembrane</keyword>
<gene>
    <name evidence="2" type="ORF">SAMN04488056_103303</name>
</gene>
<keyword evidence="3" id="KW-1185">Reference proteome</keyword>
<sequence>MRKDNPHITTIRNHIAGTTRAIKAVVGIVLLLLALYVIFGFSFDGENAYLFMAVLIVAFTAFGFGWTFASQGIMGWSRQIDFDFEKRQMRQTSASILGRSRPFIVPFVRISDFHVHPAGEKGRTPGSDEAEIEMMDVNGGVLLHAGIFESSAAAEEIVTRIKAAVAEDADPDEA</sequence>
<dbReference type="AlphaFoldDB" id="A0A1I5ER57"/>
<evidence type="ECO:0000313" key="2">
    <source>
        <dbReference type="EMBL" id="SFO13843.1"/>
    </source>
</evidence>
<dbReference type="EMBL" id="FOVR01000003">
    <property type="protein sequence ID" value="SFO13843.1"/>
    <property type="molecule type" value="Genomic_DNA"/>
</dbReference>
<dbReference type="OrthoDB" id="8448486at2"/>
<reference evidence="2 3" key="1">
    <citation type="submission" date="2016-10" db="EMBL/GenBank/DDBJ databases">
        <authorList>
            <person name="de Groot N.N."/>
        </authorList>
    </citation>
    <scope>NUCLEOTIDE SEQUENCE [LARGE SCALE GENOMIC DNA]</scope>
    <source>
        <strain evidence="2 3">CGMCC 1.9157</strain>
    </source>
</reference>
<evidence type="ECO:0008006" key="4">
    <source>
        <dbReference type="Google" id="ProtNLM"/>
    </source>
</evidence>
<protein>
    <recommendedName>
        <fullName evidence="4">PH domain-containing protein</fullName>
    </recommendedName>
</protein>
<organism evidence="2 3">
    <name type="scientific">Cohaesibacter marisflavi</name>
    <dbReference type="NCBI Taxonomy" id="655353"/>
    <lineage>
        <taxon>Bacteria</taxon>
        <taxon>Pseudomonadati</taxon>
        <taxon>Pseudomonadota</taxon>
        <taxon>Alphaproteobacteria</taxon>
        <taxon>Hyphomicrobiales</taxon>
        <taxon>Cohaesibacteraceae</taxon>
    </lineage>
</organism>
<dbReference type="RefSeq" id="WP_090070980.1">
    <property type="nucleotide sequence ID" value="NZ_FOVR01000003.1"/>
</dbReference>
<proteinExistence type="predicted"/>
<evidence type="ECO:0000256" key="1">
    <source>
        <dbReference type="SAM" id="Phobius"/>
    </source>
</evidence>
<keyword evidence="1" id="KW-0472">Membrane</keyword>
<name>A0A1I5ER57_9HYPH</name>
<feature type="transmembrane region" description="Helical" evidence="1">
    <location>
        <begin position="21"/>
        <end position="43"/>
    </location>
</feature>